<dbReference type="InterPro" id="IPR036097">
    <property type="entry name" value="HisK_dim/P_sf"/>
</dbReference>
<keyword evidence="3" id="KW-0808">Transferase</keyword>
<evidence type="ECO:0000256" key="4">
    <source>
        <dbReference type="ARBA" id="ARBA00022777"/>
    </source>
</evidence>
<dbReference type="Gene3D" id="1.10.287.130">
    <property type="match status" value="1"/>
</dbReference>
<dbReference type="Proteomes" id="UP000197535">
    <property type="component" value="Unassembled WGS sequence"/>
</dbReference>
<keyword evidence="5" id="KW-0902">Two-component regulatory system</keyword>
<dbReference type="PANTHER" id="PTHR43711">
    <property type="entry name" value="TWO-COMPONENT HISTIDINE KINASE"/>
    <property type="match status" value="1"/>
</dbReference>
<gene>
    <name evidence="7" type="ORF">AYR66_08745</name>
</gene>
<dbReference type="EMBL" id="LSTO01000001">
    <property type="protein sequence ID" value="OWW19589.1"/>
    <property type="molecule type" value="Genomic_DNA"/>
</dbReference>
<evidence type="ECO:0000256" key="3">
    <source>
        <dbReference type="ARBA" id="ARBA00022679"/>
    </source>
</evidence>
<feature type="domain" description="Histidine kinase" evidence="6">
    <location>
        <begin position="132"/>
        <end position="348"/>
    </location>
</feature>
<name>A0A254TAB1_9BURK</name>
<evidence type="ECO:0000256" key="1">
    <source>
        <dbReference type="ARBA" id="ARBA00000085"/>
    </source>
</evidence>
<dbReference type="InterPro" id="IPR005467">
    <property type="entry name" value="His_kinase_dom"/>
</dbReference>
<dbReference type="EC" id="2.7.13.3" evidence="2"/>
<accession>A0A254TAB1</accession>
<dbReference type="CDD" id="cd00082">
    <property type="entry name" value="HisKA"/>
    <property type="match status" value="1"/>
</dbReference>
<dbReference type="PANTHER" id="PTHR43711:SF1">
    <property type="entry name" value="HISTIDINE KINASE 1"/>
    <property type="match status" value="1"/>
</dbReference>
<evidence type="ECO:0000313" key="7">
    <source>
        <dbReference type="EMBL" id="OWW19589.1"/>
    </source>
</evidence>
<dbReference type="PROSITE" id="PS50109">
    <property type="entry name" value="HIS_KIN"/>
    <property type="match status" value="1"/>
</dbReference>
<reference evidence="7 8" key="1">
    <citation type="submission" date="2016-02" db="EMBL/GenBank/DDBJ databases">
        <authorList>
            <person name="Wen L."/>
            <person name="He K."/>
            <person name="Yang H."/>
        </authorList>
    </citation>
    <scope>NUCLEOTIDE SEQUENCE [LARGE SCALE GENOMIC DNA]</scope>
    <source>
        <strain evidence="7 8">TSA40</strain>
    </source>
</reference>
<dbReference type="GO" id="GO:0000155">
    <property type="term" value="F:phosphorelay sensor kinase activity"/>
    <property type="evidence" value="ECO:0007669"/>
    <property type="project" value="InterPro"/>
</dbReference>
<dbReference type="SMART" id="SM00388">
    <property type="entry name" value="HisKA"/>
    <property type="match status" value="1"/>
</dbReference>
<proteinExistence type="predicted"/>
<organism evidence="7 8">
    <name type="scientific">Noviherbaspirillum denitrificans</name>
    <dbReference type="NCBI Taxonomy" id="1968433"/>
    <lineage>
        <taxon>Bacteria</taxon>
        <taxon>Pseudomonadati</taxon>
        <taxon>Pseudomonadota</taxon>
        <taxon>Betaproteobacteria</taxon>
        <taxon>Burkholderiales</taxon>
        <taxon>Oxalobacteraceae</taxon>
        <taxon>Noviherbaspirillum</taxon>
    </lineage>
</organism>
<dbReference type="Pfam" id="PF02518">
    <property type="entry name" value="HATPase_c"/>
    <property type="match status" value="1"/>
</dbReference>
<dbReference type="AlphaFoldDB" id="A0A254TAB1"/>
<comment type="catalytic activity">
    <reaction evidence="1">
        <text>ATP + protein L-histidine = ADP + protein N-phospho-L-histidine.</text>
        <dbReference type="EC" id="2.7.13.3"/>
    </reaction>
</comment>
<sequence length="348" mass="38019">MKLPTFIIENIDHIVAEWKKAVLPAVSPLEGQAKQILMAVAADIASGADHETSSAAITARTLLRAMPDFDVRQVSDALRQLRAVVPSLWKSDEARPHAEWQRFHQALDFAVGEAVAQHALQVERTRALFLGMLGHDLRTPLSVINMACEYLARDDVPQERKAEAVTRVHRCAGTLEGMIRDVLDFARSRIGKTMVVAKKPADLDAVCRQALEDIRAEHPRCEFCFAHTGMLDAVADSARLRQALRNLLDSAARNGVRGMPIHLHAAACDDAIVFRVSCTAQALSADMVRTMFDPIAQLAIAGANPEGNPPADLGLELFIAREILRVHGGEASVAARDGELAFEARLPR</sequence>
<keyword evidence="8" id="KW-1185">Reference proteome</keyword>
<evidence type="ECO:0000256" key="5">
    <source>
        <dbReference type="ARBA" id="ARBA00023012"/>
    </source>
</evidence>
<evidence type="ECO:0000256" key="2">
    <source>
        <dbReference type="ARBA" id="ARBA00012438"/>
    </source>
</evidence>
<evidence type="ECO:0000313" key="8">
    <source>
        <dbReference type="Proteomes" id="UP000197535"/>
    </source>
</evidence>
<comment type="caution">
    <text evidence="7">The sequence shown here is derived from an EMBL/GenBank/DDBJ whole genome shotgun (WGS) entry which is preliminary data.</text>
</comment>
<keyword evidence="4" id="KW-0418">Kinase</keyword>
<protein>
    <recommendedName>
        <fullName evidence="2">histidine kinase</fullName>
        <ecNumber evidence="2">2.7.13.3</ecNumber>
    </recommendedName>
</protein>
<dbReference type="InterPro" id="IPR003594">
    <property type="entry name" value="HATPase_dom"/>
</dbReference>
<dbReference type="Gene3D" id="3.30.565.10">
    <property type="entry name" value="Histidine kinase-like ATPase, C-terminal domain"/>
    <property type="match status" value="1"/>
</dbReference>
<dbReference type="SUPFAM" id="SSF47384">
    <property type="entry name" value="Homodimeric domain of signal transducing histidine kinase"/>
    <property type="match status" value="1"/>
</dbReference>
<dbReference type="RefSeq" id="WP_170942058.1">
    <property type="nucleotide sequence ID" value="NZ_LSTO01000001.1"/>
</dbReference>
<dbReference type="Pfam" id="PF00512">
    <property type="entry name" value="HisKA"/>
    <property type="match status" value="1"/>
</dbReference>
<dbReference type="InterPro" id="IPR003661">
    <property type="entry name" value="HisK_dim/P_dom"/>
</dbReference>
<dbReference type="SUPFAM" id="SSF55874">
    <property type="entry name" value="ATPase domain of HSP90 chaperone/DNA topoisomerase II/histidine kinase"/>
    <property type="match status" value="1"/>
</dbReference>
<dbReference type="InterPro" id="IPR036890">
    <property type="entry name" value="HATPase_C_sf"/>
</dbReference>
<dbReference type="InterPro" id="IPR050736">
    <property type="entry name" value="Sensor_HK_Regulatory"/>
</dbReference>
<evidence type="ECO:0000259" key="6">
    <source>
        <dbReference type="PROSITE" id="PS50109"/>
    </source>
</evidence>